<evidence type="ECO:0000256" key="3">
    <source>
        <dbReference type="ARBA" id="ARBA00006940"/>
    </source>
</evidence>
<sequence length="67" mass="7540">MAELFPGIFPGLLLDIVDDEWAQDKLPNDDIPFPPGFCPLADEIDEANQDQQANQDKWNELGLNTLQ</sequence>
<evidence type="ECO:0000256" key="4">
    <source>
        <dbReference type="ARBA" id="ARBA00013935"/>
    </source>
</evidence>
<dbReference type="PANTHER" id="PTHR28672:SF1">
    <property type="entry name" value="ANAPHASE-PROMOTING COMPLEX SUBUNIT 13"/>
    <property type="match status" value="1"/>
</dbReference>
<evidence type="ECO:0000256" key="1">
    <source>
        <dbReference type="ARBA" id="ARBA00004123"/>
    </source>
</evidence>
<dbReference type="InterPro" id="IPR008401">
    <property type="entry name" value="Apc13"/>
</dbReference>
<dbReference type="EMBL" id="KZ772682">
    <property type="protein sequence ID" value="PTQ46676.1"/>
    <property type="molecule type" value="Genomic_DNA"/>
</dbReference>
<accession>A0A2R6XKT4</accession>
<proteinExistence type="inferred from homology"/>
<evidence type="ECO:0000256" key="7">
    <source>
        <dbReference type="ARBA" id="ARBA00022786"/>
    </source>
</evidence>
<comment type="subcellular location">
    <subcellularLocation>
        <location evidence="1">Nucleus</location>
    </subcellularLocation>
</comment>
<keyword evidence="7" id="KW-0833">Ubl conjugation pathway</keyword>
<evidence type="ECO:0000256" key="5">
    <source>
        <dbReference type="ARBA" id="ARBA00022618"/>
    </source>
</evidence>
<keyword evidence="11" id="KW-1185">Reference proteome</keyword>
<keyword evidence="5" id="KW-0132">Cell division</keyword>
<name>A0A2R6XKT4_MARPO</name>
<comment type="pathway">
    <text evidence="2">Protein modification; protein ubiquitination.</text>
</comment>
<dbReference type="Proteomes" id="UP000244005">
    <property type="component" value="Unassembled WGS sequence"/>
</dbReference>
<protein>
    <recommendedName>
        <fullName evidence="4">Anaphase-promoting complex subunit 13</fullName>
    </recommendedName>
</protein>
<dbReference type="GO" id="GO:0051301">
    <property type="term" value="P:cell division"/>
    <property type="evidence" value="ECO:0007669"/>
    <property type="project" value="UniProtKB-KW"/>
</dbReference>
<organism evidence="10 11">
    <name type="scientific">Marchantia polymorpha</name>
    <name type="common">Common liverwort</name>
    <name type="synonym">Marchantia aquatica</name>
    <dbReference type="NCBI Taxonomy" id="3197"/>
    <lineage>
        <taxon>Eukaryota</taxon>
        <taxon>Viridiplantae</taxon>
        <taxon>Streptophyta</taxon>
        <taxon>Embryophyta</taxon>
        <taxon>Marchantiophyta</taxon>
        <taxon>Marchantiopsida</taxon>
        <taxon>Marchantiidae</taxon>
        <taxon>Marchantiales</taxon>
        <taxon>Marchantiaceae</taxon>
        <taxon>Marchantia</taxon>
    </lineage>
</organism>
<dbReference type="GO" id="GO:0005680">
    <property type="term" value="C:anaphase-promoting complex"/>
    <property type="evidence" value="ECO:0007669"/>
    <property type="project" value="InterPro"/>
</dbReference>
<evidence type="ECO:0000313" key="11">
    <source>
        <dbReference type="Proteomes" id="UP000244005"/>
    </source>
</evidence>
<reference evidence="11" key="1">
    <citation type="journal article" date="2017" name="Cell">
        <title>Insights into land plant evolution garnered from the Marchantia polymorpha genome.</title>
        <authorList>
            <person name="Bowman J.L."/>
            <person name="Kohchi T."/>
            <person name="Yamato K.T."/>
            <person name="Jenkins J."/>
            <person name="Shu S."/>
            <person name="Ishizaki K."/>
            <person name="Yamaoka S."/>
            <person name="Nishihama R."/>
            <person name="Nakamura Y."/>
            <person name="Berger F."/>
            <person name="Adam C."/>
            <person name="Aki S.S."/>
            <person name="Althoff F."/>
            <person name="Araki T."/>
            <person name="Arteaga-Vazquez M.A."/>
            <person name="Balasubrmanian S."/>
            <person name="Barry K."/>
            <person name="Bauer D."/>
            <person name="Boehm C.R."/>
            <person name="Briginshaw L."/>
            <person name="Caballero-Perez J."/>
            <person name="Catarino B."/>
            <person name="Chen F."/>
            <person name="Chiyoda S."/>
            <person name="Chovatia M."/>
            <person name="Davies K.M."/>
            <person name="Delmans M."/>
            <person name="Demura T."/>
            <person name="Dierschke T."/>
            <person name="Dolan L."/>
            <person name="Dorantes-Acosta A.E."/>
            <person name="Eklund D.M."/>
            <person name="Florent S.N."/>
            <person name="Flores-Sandoval E."/>
            <person name="Fujiyama A."/>
            <person name="Fukuzawa H."/>
            <person name="Galik B."/>
            <person name="Grimanelli D."/>
            <person name="Grimwood J."/>
            <person name="Grossniklaus U."/>
            <person name="Hamada T."/>
            <person name="Haseloff J."/>
            <person name="Hetherington A.J."/>
            <person name="Higo A."/>
            <person name="Hirakawa Y."/>
            <person name="Hundley H.N."/>
            <person name="Ikeda Y."/>
            <person name="Inoue K."/>
            <person name="Inoue S.I."/>
            <person name="Ishida S."/>
            <person name="Jia Q."/>
            <person name="Kakita M."/>
            <person name="Kanazawa T."/>
            <person name="Kawai Y."/>
            <person name="Kawashima T."/>
            <person name="Kennedy M."/>
            <person name="Kinose K."/>
            <person name="Kinoshita T."/>
            <person name="Kohara Y."/>
            <person name="Koide E."/>
            <person name="Komatsu K."/>
            <person name="Kopischke S."/>
            <person name="Kubo M."/>
            <person name="Kyozuka J."/>
            <person name="Lagercrantz U."/>
            <person name="Lin S.S."/>
            <person name="Lindquist E."/>
            <person name="Lipzen A.M."/>
            <person name="Lu C.W."/>
            <person name="De Luna E."/>
            <person name="Martienssen R.A."/>
            <person name="Minamino N."/>
            <person name="Mizutani M."/>
            <person name="Mizutani M."/>
            <person name="Mochizuki N."/>
            <person name="Monte I."/>
            <person name="Mosher R."/>
            <person name="Nagasaki H."/>
            <person name="Nakagami H."/>
            <person name="Naramoto S."/>
            <person name="Nishitani K."/>
            <person name="Ohtani M."/>
            <person name="Okamoto T."/>
            <person name="Okumura M."/>
            <person name="Phillips J."/>
            <person name="Pollak B."/>
            <person name="Reinders A."/>
            <person name="Rovekamp M."/>
            <person name="Sano R."/>
            <person name="Sawa S."/>
            <person name="Schmid M.W."/>
            <person name="Shirakawa M."/>
            <person name="Solano R."/>
            <person name="Spunde A."/>
            <person name="Suetsugu N."/>
            <person name="Sugano S."/>
            <person name="Sugiyama A."/>
            <person name="Sun R."/>
            <person name="Suzuki Y."/>
            <person name="Takenaka M."/>
            <person name="Takezawa D."/>
            <person name="Tomogane H."/>
            <person name="Tsuzuki M."/>
            <person name="Ueda T."/>
            <person name="Umeda M."/>
            <person name="Ward J.M."/>
            <person name="Watanabe Y."/>
            <person name="Yazaki K."/>
            <person name="Yokoyama R."/>
            <person name="Yoshitake Y."/>
            <person name="Yotsui I."/>
            <person name="Zachgo S."/>
            <person name="Schmutz J."/>
        </authorList>
    </citation>
    <scope>NUCLEOTIDE SEQUENCE [LARGE SCALE GENOMIC DNA]</scope>
    <source>
        <strain evidence="11">Tak-1</strain>
    </source>
</reference>
<evidence type="ECO:0000256" key="9">
    <source>
        <dbReference type="ARBA" id="ARBA00023306"/>
    </source>
</evidence>
<dbReference type="OrthoDB" id="25675at2759"/>
<evidence type="ECO:0000256" key="6">
    <source>
        <dbReference type="ARBA" id="ARBA00022776"/>
    </source>
</evidence>
<evidence type="ECO:0000256" key="8">
    <source>
        <dbReference type="ARBA" id="ARBA00023242"/>
    </source>
</evidence>
<keyword evidence="8" id="KW-0539">Nucleus</keyword>
<gene>
    <name evidence="10" type="ORF">MARPO_0010s0075</name>
</gene>
<keyword evidence="9" id="KW-0131">Cell cycle</keyword>
<comment type="similarity">
    <text evidence="3">Belongs to the APC13 family.</text>
</comment>
<evidence type="ECO:0000313" key="10">
    <source>
        <dbReference type="EMBL" id="PTQ46676.1"/>
    </source>
</evidence>
<dbReference type="PANTHER" id="PTHR28672">
    <property type="entry name" value="ANAPHASE-PROMOTING COMPLEX SUBUNIT 13"/>
    <property type="match status" value="1"/>
</dbReference>
<keyword evidence="6" id="KW-0498">Mitosis</keyword>
<evidence type="ECO:0000256" key="2">
    <source>
        <dbReference type="ARBA" id="ARBA00004906"/>
    </source>
</evidence>
<dbReference type="AlphaFoldDB" id="A0A2R6XKT4"/>
<dbReference type="OMA" id="WRADTLP"/>